<dbReference type="KEGG" id="mng:MNEG_10619"/>
<evidence type="ECO:0000313" key="1">
    <source>
        <dbReference type="EMBL" id="KIY97342.1"/>
    </source>
</evidence>
<dbReference type="EMBL" id="KK102611">
    <property type="protein sequence ID" value="KIY97342.1"/>
    <property type="molecule type" value="Genomic_DNA"/>
</dbReference>
<evidence type="ECO:0000313" key="2">
    <source>
        <dbReference type="Proteomes" id="UP000054498"/>
    </source>
</evidence>
<dbReference type="Gene3D" id="1.25.40.420">
    <property type="match status" value="1"/>
</dbReference>
<proteinExistence type="predicted"/>
<name>A0A0D2JCD0_9CHLO</name>
<dbReference type="PANTHER" id="PTHR24410">
    <property type="entry name" value="HL07962P-RELATED"/>
    <property type="match status" value="1"/>
</dbReference>
<dbReference type="STRING" id="145388.A0A0D2JCD0"/>
<dbReference type="PANTHER" id="PTHR24410:SF23">
    <property type="entry name" value="BTB DOMAIN-CONTAINING PROTEIN-RELATED"/>
    <property type="match status" value="1"/>
</dbReference>
<sequence length="334" mass="36513">MDFSALFNDPFLSDFDLQLVTSEGCHEVQRYPVHGAVLAGQRGWAQPSSGQSQALLQNWTCSSARLISIKVQGGAEQDAADMMLRCAYSGSVPAEATPEQLLACMVLADRYQLRHCVEVCRRAIHAVDSARVSWPATLALLHLPPGLQEVDAFSSLAELPRGAVEHLVRAQELRTVSENVVFLAVASWLRARARAAAAAEGSAGEAAAAADADHLLRLVRYAHMSANFLAAVASHEQQLRRHPDFQPFLLEATQYSMASEQQRAAMQSDPRCGRLLPRARGGEGTTSAFTSYIARDDLHTAISKYRASSCRDAYYLLTEGHCWNGFTWRLKVGA</sequence>
<keyword evidence="2" id="KW-1185">Reference proteome</keyword>
<dbReference type="OrthoDB" id="531854at2759"/>
<dbReference type="InterPro" id="IPR051481">
    <property type="entry name" value="BTB-POZ/Galectin-3-binding"/>
</dbReference>
<organism evidence="1 2">
    <name type="scientific">Monoraphidium neglectum</name>
    <dbReference type="NCBI Taxonomy" id="145388"/>
    <lineage>
        <taxon>Eukaryota</taxon>
        <taxon>Viridiplantae</taxon>
        <taxon>Chlorophyta</taxon>
        <taxon>core chlorophytes</taxon>
        <taxon>Chlorophyceae</taxon>
        <taxon>CS clade</taxon>
        <taxon>Sphaeropleales</taxon>
        <taxon>Selenastraceae</taxon>
        <taxon>Monoraphidium</taxon>
    </lineage>
</organism>
<protein>
    <recommendedName>
        <fullName evidence="3">BTB domain-containing protein</fullName>
    </recommendedName>
</protein>
<evidence type="ECO:0008006" key="3">
    <source>
        <dbReference type="Google" id="ProtNLM"/>
    </source>
</evidence>
<accession>A0A0D2JCD0</accession>
<dbReference type="AlphaFoldDB" id="A0A0D2JCD0"/>
<dbReference type="Gene3D" id="3.30.710.10">
    <property type="entry name" value="Potassium Channel Kv1.1, Chain A"/>
    <property type="match status" value="1"/>
</dbReference>
<reference evidence="1 2" key="1">
    <citation type="journal article" date="2013" name="BMC Genomics">
        <title>Reconstruction of the lipid metabolism for the microalga Monoraphidium neglectum from its genome sequence reveals characteristics suitable for biofuel production.</title>
        <authorList>
            <person name="Bogen C."/>
            <person name="Al-Dilaimi A."/>
            <person name="Albersmeier A."/>
            <person name="Wichmann J."/>
            <person name="Grundmann M."/>
            <person name="Rupp O."/>
            <person name="Lauersen K.J."/>
            <person name="Blifernez-Klassen O."/>
            <person name="Kalinowski J."/>
            <person name="Goesmann A."/>
            <person name="Mussgnug J.H."/>
            <person name="Kruse O."/>
        </authorList>
    </citation>
    <scope>NUCLEOTIDE SEQUENCE [LARGE SCALE GENOMIC DNA]</scope>
    <source>
        <strain evidence="1 2">SAG 48.87</strain>
    </source>
</reference>
<dbReference type="Proteomes" id="UP000054498">
    <property type="component" value="Unassembled WGS sequence"/>
</dbReference>
<dbReference type="RefSeq" id="XP_013896362.1">
    <property type="nucleotide sequence ID" value="XM_014040908.1"/>
</dbReference>
<dbReference type="GeneID" id="25727799"/>
<dbReference type="InterPro" id="IPR011333">
    <property type="entry name" value="SKP1/BTB/POZ_sf"/>
</dbReference>
<gene>
    <name evidence="1" type="ORF">MNEG_10619</name>
</gene>